<keyword evidence="7" id="KW-0997">Cell inner membrane</keyword>
<keyword evidence="3 7" id="KW-1133">Transmembrane helix</keyword>
<keyword evidence="9" id="KW-1185">Reference proteome</keyword>
<evidence type="ECO:0000256" key="5">
    <source>
        <dbReference type="ARBA" id="ARBA00023239"/>
    </source>
</evidence>
<evidence type="ECO:0000256" key="6">
    <source>
        <dbReference type="ARBA" id="ARBA00023316"/>
    </source>
</evidence>
<evidence type="ECO:0000256" key="2">
    <source>
        <dbReference type="ARBA" id="ARBA00022692"/>
    </source>
</evidence>
<proteinExistence type="inferred from homology"/>
<comment type="similarity">
    <text evidence="7">Belongs to the transglycosylase MltG family.</text>
</comment>
<keyword evidence="2 7" id="KW-0812">Transmembrane</keyword>
<dbReference type="PANTHER" id="PTHR30518:SF2">
    <property type="entry name" value="ENDOLYTIC MUREIN TRANSGLYCOSYLASE"/>
    <property type="match status" value="1"/>
</dbReference>
<evidence type="ECO:0000256" key="3">
    <source>
        <dbReference type="ARBA" id="ARBA00022989"/>
    </source>
</evidence>
<dbReference type="Pfam" id="PF02618">
    <property type="entry name" value="YceG"/>
    <property type="match status" value="1"/>
</dbReference>
<keyword evidence="4 7" id="KW-0472">Membrane</keyword>
<protein>
    <recommendedName>
        <fullName evidence="7">Endolytic murein transglycosylase</fullName>
        <ecNumber evidence="7">4.2.2.29</ecNumber>
    </recommendedName>
    <alternativeName>
        <fullName evidence="7">Peptidoglycan lytic transglycosylase</fullName>
    </alternativeName>
    <alternativeName>
        <fullName evidence="7">Peptidoglycan polymerization terminase</fullName>
    </alternativeName>
</protein>
<dbReference type="Gene3D" id="3.30.1490.480">
    <property type="entry name" value="Endolytic murein transglycosylase"/>
    <property type="match status" value="1"/>
</dbReference>
<gene>
    <name evidence="7 8" type="primary">mltG</name>
    <name evidence="8" type="ORF">RAE19_00145</name>
</gene>
<dbReference type="Gene3D" id="3.30.160.60">
    <property type="entry name" value="Classic Zinc Finger"/>
    <property type="match status" value="1"/>
</dbReference>
<comment type="catalytic activity">
    <reaction evidence="7">
        <text>a peptidoglycan chain = a peptidoglycan chain with N-acetyl-1,6-anhydromuramyl-[peptide] at the reducing end + a peptidoglycan chain with N-acetylglucosamine at the non-reducing end.</text>
        <dbReference type="EC" id="4.2.2.29"/>
    </reaction>
</comment>
<comment type="function">
    <text evidence="7">Functions as a peptidoglycan terminase that cleaves nascent peptidoglycan strands endolytically to terminate their elongation.</text>
</comment>
<dbReference type="Proteomes" id="UP001321700">
    <property type="component" value="Unassembled WGS sequence"/>
</dbReference>
<dbReference type="NCBIfam" id="TIGR00247">
    <property type="entry name" value="endolytic transglycosylase MltG"/>
    <property type="match status" value="1"/>
</dbReference>
<keyword evidence="1 7" id="KW-1003">Cell membrane</keyword>
<dbReference type="EMBL" id="JAVBIK010000001">
    <property type="protein sequence ID" value="MDT7517169.1"/>
    <property type="molecule type" value="Genomic_DNA"/>
</dbReference>
<comment type="caution">
    <text evidence="8">The sequence shown here is derived from an EMBL/GenBank/DDBJ whole genome shotgun (WGS) entry which is preliminary data.</text>
</comment>
<name>A0ABU3KIP7_9BURK</name>
<dbReference type="HAMAP" id="MF_02065">
    <property type="entry name" value="MltG"/>
    <property type="match status" value="1"/>
</dbReference>
<organism evidence="8 9">
    <name type="scientific">Rhodoferax potami</name>
    <dbReference type="NCBI Taxonomy" id="3068338"/>
    <lineage>
        <taxon>Bacteria</taxon>
        <taxon>Pseudomonadati</taxon>
        <taxon>Pseudomonadota</taxon>
        <taxon>Betaproteobacteria</taxon>
        <taxon>Burkholderiales</taxon>
        <taxon>Comamonadaceae</taxon>
        <taxon>Rhodoferax</taxon>
    </lineage>
</organism>
<sequence>MRFFIAVVLAVVALVASGFVWVQSPLKLESTVVDIHIDAGSSAREVAHQVASSGVDVSEDLLYAWFRLSGKSRQIRAGSYELNAGITPRTLLEKFVRGDQALRSVTILEGWTFRQARQALAKADALKQDSRGLSDDAIMAALGRAGQHPEGRFFPDTYTYAKGSSDMDVLGQALIAMDKQLEAAWSLRRANQHLQTPEQALILASIIEKETGKTADQTLISSVFHNRMQIGMRLQTDPTVIYGLGERFDGNLRRSDLLADTPYNTYTRNGLPPTPISLPGKSALIAAIQPVSSKALYFVARGDGSSYFSESLDEHNRAVDKYQRGR</sequence>
<accession>A0ABU3KIP7</accession>
<dbReference type="EC" id="4.2.2.29" evidence="7"/>
<dbReference type="RefSeq" id="WP_313873022.1">
    <property type="nucleotide sequence ID" value="NZ_JAVBIK010000001.1"/>
</dbReference>
<dbReference type="InterPro" id="IPR003770">
    <property type="entry name" value="MLTG-like"/>
</dbReference>
<evidence type="ECO:0000256" key="7">
    <source>
        <dbReference type="HAMAP-Rule" id="MF_02065"/>
    </source>
</evidence>
<feature type="site" description="Important for catalytic activity" evidence="7">
    <location>
        <position position="210"/>
    </location>
</feature>
<dbReference type="PANTHER" id="PTHR30518">
    <property type="entry name" value="ENDOLYTIC MUREIN TRANSGLYCOSYLASE"/>
    <property type="match status" value="1"/>
</dbReference>
<keyword evidence="6 7" id="KW-0961">Cell wall biogenesis/degradation</keyword>
<evidence type="ECO:0000313" key="9">
    <source>
        <dbReference type="Proteomes" id="UP001321700"/>
    </source>
</evidence>
<evidence type="ECO:0000313" key="8">
    <source>
        <dbReference type="EMBL" id="MDT7517169.1"/>
    </source>
</evidence>
<keyword evidence="5 7" id="KW-0456">Lyase</keyword>
<evidence type="ECO:0000256" key="1">
    <source>
        <dbReference type="ARBA" id="ARBA00022475"/>
    </source>
</evidence>
<dbReference type="CDD" id="cd08010">
    <property type="entry name" value="MltG_like"/>
    <property type="match status" value="1"/>
</dbReference>
<reference evidence="8 9" key="1">
    <citation type="submission" date="2023-08" db="EMBL/GenBank/DDBJ databases">
        <title>Rhodoferax potami sp. nov. and Rhodoferax mekongensis sp. nov., isolated from the Mekong River in Thailand.</title>
        <authorList>
            <person name="Kitikhun S."/>
            <person name="Charoenyingcharoen P."/>
            <person name="Siriarchawattana P."/>
            <person name="Likhitrattanapisal S."/>
            <person name="Nilsakha T."/>
            <person name="Chanpet A."/>
            <person name="Rattanawaree P."/>
            <person name="Ingsriswang S."/>
        </authorList>
    </citation>
    <scope>NUCLEOTIDE SEQUENCE [LARGE SCALE GENOMIC DNA]</scope>
    <source>
        <strain evidence="8 9">TBRC 17660</strain>
    </source>
</reference>
<evidence type="ECO:0000256" key="4">
    <source>
        <dbReference type="ARBA" id="ARBA00023136"/>
    </source>
</evidence>